<dbReference type="GO" id="GO:0009190">
    <property type="term" value="P:cyclic nucleotide biosynthetic process"/>
    <property type="evidence" value="ECO:0007669"/>
    <property type="project" value="InterPro"/>
</dbReference>
<dbReference type="Gene3D" id="1.20.120.350">
    <property type="entry name" value="Voltage-gated potassium channels. Chain C"/>
    <property type="match status" value="1"/>
</dbReference>
<dbReference type="SUPFAM" id="SSF81324">
    <property type="entry name" value="Voltage-gated potassium channels"/>
    <property type="match status" value="1"/>
</dbReference>
<evidence type="ECO:0000256" key="3">
    <source>
        <dbReference type="ARBA" id="ARBA00022989"/>
    </source>
</evidence>
<dbReference type="GO" id="GO:0035556">
    <property type="term" value="P:intracellular signal transduction"/>
    <property type="evidence" value="ECO:0007669"/>
    <property type="project" value="InterPro"/>
</dbReference>
<dbReference type="GO" id="GO:0005216">
    <property type="term" value="F:monoatomic ion channel activity"/>
    <property type="evidence" value="ECO:0007669"/>
    <property type="project" value="InterPro"/>
</dbReference>
<dbReference type="SUPFAM" id="SSF55073">
    <property type="entry name" value="Nucleotide cyclase"/>
    <property type="match status" value="1"/>
</dbReference>
<protein>
    <recommendedName>
        <fullName evidence="7">Ion transport domain-containing protein</fullName>
    </recommendedName>
</protein>
<feature type="transmembrane region" description="Helical" evidence="6">
    <location>
        <begin position="377"/>
        <end position="397"/>
    </location>
</feature>
<dbReference type="InterPro" id="IPR005821">
    <property type="entry name" value="Ion_trans_dom"/>
</dbReference>
<evidence type="ECO:0000256" key="5">
    <source>
        <dbReference type="SAM" id="MobiDB-lite"/>
    </source>
</evidence>
<comment type="caution">
    <text evidence="8">The sequence shown here is derived from an EMBL/GenBank/DDBJ whole genome shotgun (WGS) entry which is preliminary data.</text>
</comment>
<dbReference type="InterPro" id="IPR001054">
    <property type="entry name" value="A/G_cyclase"/>
</dbReference>
<keyword evidence="4 6" id="KW-0472">Membrane</keyword>
<evidence type="ECO:0000313" key="8">
    <source>
        <dbReference type="EMBL" id="KAG8465310.1"/>
    </source>
</evidence>
<evidence type="ECO:0000259" key="7">
    <source>
        <dbReference type="Pfam" id="PF00520"/>
    </source>
</evidence>
<feature type="transmembrane region" description="Helical" evidence="6">
    <location>
        <begin position="123"/>
        <end position="145"/>
    </location>
</feature>
<keyword evidence="3 6" id="KW-1133">Transmembrane helix</keyword>
<dbReference type="CDD" id="cd07302">
    <property type="entry name" value="CHD"/>
    <property type="match status" value="1"/>
</dbReference>
<dbReference type="PANTHER" id="PTHR43336:SF3">
    <property type="entry name" value="GUANYLATE CYCLASE DOMAIN-CONTAINING PROTEIN"/>
    <property type="match status" value="1"/>
</dbReference>
<evidence type="ECO:0000256" key="4">
    <source>
        <dbReference type="ARBA" id="ARBA00023136"/>
    </source>
</evidence>
<dbReference type="EMBL" id="JAGTXO010000010">
    <property type="protein sequence ID" value="KAG8465310.1"/>
    <property type="molecule type" value="Genomic_DNA"/>
</dbReference>
<dbReference type="OrthoDB" id="60033at2759"/>
<feature type="transmembrane region" description="Helical" evidence="6">
    <location>
        <begin position="84"/>
        <end position="103"/>
    </location>
</feature>
<dbReference type="InterPro" id="IPR029787">
    <property type="entry name" value="Nucleotide_cyclase"/>
</dbReference>
<feature type="transmembrane region" description="Helical" evidence="6">
    <location>
        <begin position="152"/>
        <end position="173"/>
    </location>
</feature>
<dbReference type="OMA" id="RIKDYCV"/>
<name>A0A8J5XTT3_DIALT</name>
<evidence type="ECO:0000256" key="6">
    <source>
        <dbReference type="SAM" id="Phobius"/>
    </source>
</evidence>
<comment type="subcellular location">
    <subcellularLocation>
        <location evidence="1">Membrane</location>
        <topology evidence="1">Multi-pass membrane protein</topology>
    </subcellularLocation>
</comment>
<accession>A0A8J5XTT3</accession>
<evidence type="ECO:0000256" key="1">
    <source>
        <dbReference type="ARBA" id="ARBA00004141"/>
    </source>
</evidence>
<keyword evidence="9" id="KW-1185">Reference proteome</keyword>
<keyword evidence="2 6" id="KW-0812">Transmembrane</keyword>
<organism evidence="8 9">
    <name type="scientific">Diacronema lutheri</name>
    <name type="common">Unicellular marine alga</name>
    <name type="synonym">Monochrysis lutheri</name>
    <dbReference type="NCBI Taxonomy" id="2081491"/>
    <lineage>
        <taxon>Eukaryota</taxon>
        <taxon>Haptista</taxon>
        <taxon>Haptophyta</taxon>
        <taxon>Pavlovophyceae</taxon>
        <taxon>Pavlovales</taxon>
        <taxon>Pavlovaceae</taxon>
        <taxon>Diacronema</taxon>
    </lineage>
</organism>
<dbReference type="AlphaFoldDB" id="A0A8J5XTT3"/>
<feature type="domain" description="Ion transport" evidence="7">
    <location>
        <begin position="94"/>
        <end position="214"/>
    </location>
</feature>
<feature type="region of interest" description="Disordered" evidence="5">
    <location>
        <begin position="53"/>
        <end position="73"/>
    </location>
</feature>
<proteinExistence type="predicted"/>
<feature type="transmembrane region" description="Helical" evidence="6">
    <location>
        <begin position="247"/>
        <end position="267"/>
    </location>
</feature>
<dbReference type="Gene3D" id="3.30.70.1230">
    <property type="entry name" value="Nucleotide cyclase"/>
    <property type="match status" value="1"/>
</dbReference>
<dbReference type="Proteomes" id="UP000751190">
    <property type="component" value="Unassembled WGS sequence"/>
</dbReference>
<evidence type="ECO:0000256" key="2">
    <source>
        <dbReference type="ARBA" id="ARBA00022692"/>
    </source>
</evidence>
<reference evidence="8" key="1">
    <citation type="submission" date="2021-05" db="EMBL/GenBank/DDBJ databases">
        <title>The genome of the haptophyte Pavlova lutheri (Diacronema luteri, Pavlovales) - a model for lipid biosynthesis in eukaryotic algae.</title>
        <authorList>
            <person name="Hulatt C.J."/>
            <person name="Posewitz M.C."/>
        </authorList>
    </citation>
    <scope>NUCLEOTIDE SEQUENCE</scope>
    <source>
        <strain evidence="8">NIVA-4/92</strain>
    </source>
</reference>
<dbReference type="Pfam" id="PF00520">
    <property type="entry name" value="Ion_trans"/>
    <property type="match status" value="1"/>
</dbReference>
<dbReference type="GO" id="GO:0016020">
    <property type="term" value="C:membrane"/>
    <property type="evidence" value="ECO:0007669"/>
    <property type="project" value="UniProtKB-SubCell"/>
</dbReference>
<evidence type="ECO:0000313" key="9">
    <source>
        <dbReference type="Proteomes" id="UP000751190"/>
    </source>
</evidence>
<dbReference type="PANTHER" id="PTHR43336">
    <property type="entry name" value="OXYGEN SENSOR HISTIDINE KINASE RESPONSE REGULATOR DEVS/DOSS"/>
    <property type="match status" value="1"/>
</dbReference>
<sequence length="806" mass="88186">MFRSAHVLPLKRARAPGAQRRGTLVSAALSSTFSRQRAVWPEHAGAVPVRSDVKSFGSDASSSRGDGRVQPARARSRRTCAQHALALLNSEATTVIMMFATFWSLMADDVRIAAELGMQHDRTFAAVTAVCFFLFVVEIALALCVRPRYHRSVYFPFDVVATGTLLLEVRWMFAPSSDISSQADALAEASQKARLVRVVRLLRLVRLMKLAKIVNVRRGARRVQADESQAAWRDNPSEVGRMLQDTITLQIVVGVLVMMIVFPVLSLQSLKSRIDFEVEAVGQLDRLWRAHVETGAAHSAHEAAARLVLAESSRFLHLAYFQASDGTVLENDAAALPPAIRDAEYELVRAGARCASDGECSTGGFVIKTDLAYEARFGLGLLWFVILLLGAGVVVFGQVTMRYCIAPIEKLFTIVNAFSNDPMKPLESFGEDALDELNELEQSIRKIASLLQVGIGLAGSGTIARVLRSTGDIDPIAMGRKVNSLFGFCDIRQFTDATECLQEEVMTFTNSVGHIVHHAVHDCGGFANKNIGDAFLVAWTGDELSRCMRQADDAARARPLAPSLEQRGGEKWSPTVGDKAMAAFIRLTVCVRGAPHITQIVQHPVLQRRLPGYTVRLGCGLHVGWAIEGALGTQKKIDATYLSPATNVAMSLEGATKQYGNLLLISEQTYRLFSPRVQARVRRIDRVFAAPGAAPFDLYTYDCPTSIAIHPDRAARKASVERVFDFPLAITPEFRAAFDVGLALYLRGAWADARSALEQANTLLVAQAEDDSMLDAPDKPTLALLTYMASHDFIAPDSWTGSRELE</sequence>
<gene>
    <name evidence="8" type="ORF">KFE25_002617</name>
</gene>
<feature type="compositionally biased region" description="Low complexity" evidence="5">
    <location>
        <begin position="55"/>
        <end position="64"/>
    </location>
</feature>
<dbReference type="InterPro" id="IPR027359">
    <property type="entry name" value="Volt_channel_dom_sf"/>
</dbReference>